<evidence type="ECO:0000256" key="5">
    <source>
        <dbReference type="PIRSR" id="PIRSR001221-1"/>
    </source>
</evidence>
<evidence type="ECO:0000256" key="6">
    <source>
        <dbReference type="PIRSR" id="PIRSR001221-2"/>
    </source>
</evidence>
<organism evidence="8 9">
    <name type="scientific">[Candida] railenensis</name>
    <dbReference type="NCBI Taxonomy" id="45579"/>
    <lineage>
        <taxon>Eukaryota</taxon>
        <taxon>Fungi</taxon>
        <taxon>Dikarya</taxon>
        <taxon>Ascomycota</taxon>
        <taxon>Saccharomycotina</taxon>
        <taxon>Pichiomycetes</taxon>
        <taxon>Debaryomycetaceae</taxon>
        <taxon>Kurtzmaniella</taxon>
    </lineage>
</organism>
<evidence type="ECO:0000256" key="4">
    <source>
        <dbReference type="ARBA" id="ARBA00022801"/>
    </source>
</evidence>
<dbReference type="PANTHER" id="PTHR46072">
    <property type="entry name" value="AMIDASE-RELATED-RELATED"/>
    <property type="match status" value="1"/>
</dbReference>
<dbReference type="SUPFAM" id="SSF75304">
    <property type="entry name" value="Amidase signature (AS) enzymes"/>
    <property type="match status" value="1"/>
</dbReference>
<dbReference type="OrthoDB" id="6428749at2759"/>
<sequence length="554" mass="61543">MTWESIAASKKKSVYEGIPVEWRLSQIPLIEEVPNVYVYLNNVLSKEEREITNLTAVEIANRIKSGQLTSLVVTKAFCHRAALTHQLTTCCSEIFFDRAFERAAFLDKYYKDNNGSVLGPLHGVPLSLKDQVNLEGIDSAIGYVSQVNKPKSKDEVSLLAKILEKAGAVFYVKTTTPMAMLAASTTSNIYGSTLNAFNRKLSSGGSSGGEGAIVGARGAPLGFGTDIGGSIRIPSSFQGLYGLRASSNRIPYVNVSNSYSSAPVLSSVIGPMSWDLDDLKFVTKLILDAEPWLNDPKTPPVPWREQTKLENSPKLTFGIISGNGFSRLHPPIERALKMAREALEAQGHEIIEWEMPVKFQELRDLYASISSTDGYKEVIDECAKSGEPIVRDLLKGFQSDGDKLPKFPKGISHVHEEWEYAKLRYEYQQRFDRYWLSTISSTTTGRAIDGILSPVWESASFKPNDVRYFGFSYTVLVNILDLSSITVPVTVADKSIDTKDPTYVPSGEEDQRIWDYYDPELYHGAQAGIQIITPRYEEERAIFLAGVLRDSLLN</sequence>
<keyword evidence="4" id="KW-0378">Hydrolase</keyword>
<evidence type="ECO:0000256" key="2">
    <source>
        <dbReference type="ARBA" id="ARBA00009199"/>
    </source>
</evidence>
<accession>A0A9P0QWQ5</accession>
<feature type="binding site" evidence="6">
    <location>
        <begin position="227"/>
        <end position="230"/>
    </location>
    <ligand>
        <name>substrate</name>
    </ligand>
</feature>
<comment type="similarity">
    <text evidence="2">Belongs to the amidase family.</text>
</comment>
<dbReference type="PROSITE" id="PS00571">
    <property type="entry name" value="AMIDASES"/>
    <property type="match status" value="1"/>
</dbReference>
<dbReference type="PANTHER" id="PTHR46072:SF11">
    <property type="entry name" value="AMIDASE-RELATED"/>
    <property type="match status" value="1"/>
</dbReference>
<evidence type="ECO:0000256" key="3">
    <source>
        <dbReference type="ARBA" id="ARBA00012922"/>
    </source>
</evidence>
<dbReference type="EC" id="3.5.1.4" evidence="3"/>
<keyword evidence="9" id="KW-1185">Reference proteome</keyword>
<evidence type="ECO:0000313" key="8">
    <source>
        <dbReference type="EMBL" id="CAH2355940.1"/>
    </source>
</evidence>
<comment type="catalytic activity">
    <reaction evidence="1">
        <text>a monocarboxylic acid amide + H2O = a monocarboxylate + NH4(+)</text>
        <dbReference type="Rhea" id="RHEA:12020"/>
        <dbReference type="ChEBI" id="CHEBI:15377"/>
        <dbReference type="ChEBI" id="CHEBI:28938"/>
        <dbReference type="ChEBI" id="CHEBI:35757"/>
        <dbReference type="ChEBI" id="CHEBI:83628"/>
        <dbReference type="EC" id="3.5.1.4"/>
    </reaction>
</comment>
<feature type="binding site" evidence="6">
    <location>
        <position position="206"/>
    </location>
    <ligand>
        <name>substrate</name>
    </ligand>
</feature>
<protein>
    <recommendedName>
        <fullName evidence="3">amidase</fullName>
        <ecNumber evidence="3">3.5.1.4</ecNumber>
    </recommendedName>
</protein>
<evidence type="ECO:0000259" key="7">
    <source>
        <dbReference type="Pfam" id="PF01425"/>
    </source>
</evidence>
<evidence type="ECO:0000313" key="9">
    <source>
        <dbReference type="Proteomes" id="UP000837801"/>
    </source>
</evidence>
<comment type="caution">
    <text evidence="8">The sequence shown here is derived from an EMBL/GenBank/DDBJ whole genome shotgun (WGS) entry which is preliminary data.</text>
</comment>
<dbReference type="PIRSF" id="PIRSF001221">
    <property type="entry name" value="Amidase_fungi"/>
    <property type="match status" value="1"/>
</dbReference>
<gene>
    <name evidence="8" type="ORF">CLIB1423_39S00408</name>
</gene>
<dbReference type="EMBL" id="CAKXYY010000039">
    <property type="protein sequence ID" value="CAH2355940.1"/>
    <property type="molecule type" value="Genomic_DNA"/>
</dbReference>
<dbReference type="GO" id="GO:0004040">
    <property type="term" value="F:amidase activity"/>
    <property type="evidence" value="ECO:0007669"/>
    <property type="project" value="UniProtKB-EC"/>
</dbReference>
<feature type="active site" description="Charge relay system" evidence="5">
    <location>
        <position position="129"/>
    </location>
</feature>
<dbReference type="InterPro" id="IPR020556">
    <property type="entry name" value="Amidase_CS"/>
</dbReference>
<name>A0A9P0QWQ5_9ASCO</name>
<dbReference type="AlphaFoldDB" id="A0A9P0QWQ5"/>
<dbReference type="Proteomes" id="UP000837801">
    <property type="component" value="Unassembled WGS sequence"/>
</dbReference>
<reference evidence="8" key="1">
    <citation type="submission" date="2022-03" db="EMBL/GenBank/DDBJ databases">
        <authorList>
            <person name="Legras J.-L."/>
            <person name="Devillers H."/>
            <person name="Grondin C."/>
        </authorList>
    </citation>
    <scope>NUCLEOTIDE SEQUENCE</scope>
    <source>
        <strain evidence="8">CLIB 1423</strain>
    </source>
</reference>
<dbReference type="InterPro" id="IPR023631">
    <property type="entry name" value="Amidase_dom"/>
</dbReference>
<evidence type="ECO:0000256" key="1">
    <source>
        <dbReference type="ARBA" id="ARBA00001311"/>
    </source>
</evidence>
<feature type="binding site" evidence="6">
    <location>
        <position position="180"/>
    </location>
    <ligand>
        <name>substrate</name>
    </ligand>
</feature>
<dbReference type="Gene3D" id="3.90.1300.10">
    <property type="entry name" value="Amidase signature (AS) domain"/>
    <property type="match status" value="1"/>
</dbReference>
<feature type="active site" description="Charge relay system" evidence="5">
    <location>
        <position position="206"/>
    </location>
</feature>
<dbReference type="Pfam" id="PF01425">
    <property type="entry name" value="Amidase"/>
    <property type="match status" value="1"/>
</dbReference>
<dbReference type="InterPro" id="IPR036928">
    <property type="entry name" value="AS_sf"/>
</dbReference>
<feature type="active site" description="Acyl-ester intermediate" evidence="5">
    <location>
        <position position="230"/>
    </location>
</feature>
<proteinExistence type="inferred from homology"/>
<feature type="domain" description="Amidase" evidence="7">
    <location>
        <begin position="73"/>
        <end position="540"/>
    </location>
</feature>